<evidence type="ECO:0000259" key="10">
    <source>
        <dbReference type="PROSITE" id="PS51195"/>
    </source>
</evidence>
<feature type="short sequence motif" description="Q motif" evidence="6">
    <location>
        <begin position="427"/>
        <end position="455"/>
    </location>
</feature>
<feature type="domain" description="Helicase ATP-binding" evidence="8">
    <location>
        <begin position="458"/>
        <end position="714"/>
    </location>
</feature>
<dbReference type="PANTHER" id="PTHR47958">
    <property type="entry name" value="ATP-DEPENDENT RNA HELICASE DBP3"/>
    <property type="match status" value="1"/>
</dbReference>
<feature type="compositionally biased region" description="Low complexity" evidence="7">
    <location>
        <begin position="511"/>
        <end position="541"/>
    </location>
</feature>
<feature type="compositionally biased region" description="Low complexity" evidence="7">
    <location>
        <begin position="323"/>
        <end position="337"/>
    </location>
</feature>
<feature type="compositionally biased region" description="Basic and acidic residues" evidence="7">
    <location>
        <begin position="290"/>
        <end position="301"/>
    </location>
</feature>
<feature type="compositionally biased region" description="Low complexity" evidence="7">
    <location>
        <begin position="192"/>
        <end position="257"/>
    </location>
</feature>
<keyword evidence="4 11" id="KW-0347">Helicase</keyword>
<keyword evidence="12" id="KW-1185">Reference proteome</keyword>
<dbReference type="SUPFAM" id="SSF52540">
    <property type="entry name" value="P-loop containing nucleoside triphosphate hydrolases"/>
    <property type="match status" value="2"/>
</dbReference>
<dbReference type="InterPro" id="IPR011545">
    <property type="entry name" value="DEAD/DEAH_box_helicase_dom"/>
</dbReference>
<proteinExistence type="predicted"/>
<evidence type="ECO:0000256" key="1">
    <source>
        <dbReference type="ARBA" id="ARBA00012552"/>
    </source>
</evidence>
<organism evidence="11 12">
    <name type="scientific">Eimeria mitis</name>
    <dbReference type="NCBI Taxonomy" id="44415"/>
    <lineage>
        <taxon>Eukaryota</taxon>
        <taxon>Sar</taxon>
        <taxon>Alveolata</taxon>
        <taxon>Apicomplexa</taxon>
        <taxon>Conoidasida</taxon>
        <taxon>Coccidia</taxon>
        <taxon>Eucoccidiorida</taxon>
        <taxon>Eimeriorina</taxon>
        <taxon>Eimeriidae</taxon>
        <taxon>Eimeria</taxon>
    </lineage>
</organism>
<protein>
    <recommendedName>
        <fullName evidence="1">RNA helicase</fullName>
        <ecNumber evidence="1">3.6.4.13</ecNumber>
    </recommendedName>
</protein>
<dbReference type="EMBL" id="HG687082">
    <property type="protein sequence ID" value="CDJ34722.1"/>
    <property type="molecule type" value="Genomic_DNA"/>
</dbReference>
<evidence type="ECO:0000256" key="6">
    <source>
        <dbReference type="PROSITE-ProRule" id="PRU00552"/>
    </source>
</evidence>
<dbReference type="Gene3D" id="3.40.50.300">
    <property type="entry name" value="P-loop containing nucleotide triphosphate hydrolases"/>
    <property type="match status" value="2"/>
</dbReference>
<feature type="region of interest" description="Disordered" evidence="7">
    <location>
        <begin position="1049"/>
        <end position="1074"/>
    </location>
</feature>
<dbReference type="InterPro" id="IPR027417">
    <property type="entry name" value="P-loop_NTPase"/>
</dbReference>
<name>U6KEN6_9EIME</name>
<keyword evidence="2" id="KW-0547">Nucleotide-binding</keyword>
<feature type="region of interest" description="Disordered" evidence="7">
    <location>
        <begin position="163"/>
        <end position="262"/>
    </location>
</feature>
<evidence type="ECO:0000313" key="11">
    <source>
        <dbReference type="EMBL" id="CDJ34722.1"/>
    </source>
</evidence>
<dbReference type="GO" id="GO:0005524">
    <property type="term" value="F:ATP binding"/>
    <property type="evidence" value="ECO:0007669"/>
    <property type="project" value="UniProtKB-KW"/>
</dbReference>
<keyword evidence="3" id="KW-0378">Hydrolase</keyword>
<evidence type="ECO:0000256" key="5">
    <source>
        <dbReference type="ARBA" id="ARBA00022840"/>
    </source>
</evidence>
<dbReference type="PROSITE" id="PS00039">
    <property type="entry name" value="DEAD_ATP_HELICASE"/>
    <property type="match status" value="1"/>
</dbReference>
<feature type="compositionally biased region" description="Basic and acidic residues" evidence="7">
    <location>
        <begin position="550"/>
        <end position="562"/>
    </location>
</feature>
<evidence type="ECO:0000256" key="7">
    <source>
        <dbReference type="SAM" id="MobiDB-lite"/>
    </source>
</evidence>
<dbReference type="InterPro" id="IPR001650">
    <property type="entry name" value="Helicase_C-like"/>
</dbReference>
<feature type="compositionally biased region" description="Pro residues" evidence="7">
    <location>
        <begin position="1053"/>
        <end position="1067"/>
    </location>
</feature>
<dbReference type="Pfam" id="PF00271">
    <property type="entry name" value="Helicase_C"/>
    <property type="match status" value="1"/>
</dbReference>
<reference evidence="11" key="1">
    <citation type="submission" date="2013-10" db="EMBL/GenBank/DDBJ databases">
        <title>Genomic analysis of the causative agents of coccidiosis in chickens.</title>
        <authorList>
            <person name="Reid A.J."/>
            <person name="Blake D."/>
            <person name="Billington K."/>
            <person name="Browne H."/>
            <person name="Dunn M."/>
            <person name="Hung S."/>
            <person name="Kawahara F."/>
            <person name="Miranda-Saavedra D."/>
            <person name="Mourier T."/>
            <person name="Nagra H."/>
            <person name="Otto T.D."/>
            <person name="Rawlings N."/>
            <person name="Sanchez A."/>
            <person name="Sanders M."/>
            <person name="Subramaniam C."/>
            <person name="Tay Y."/>
            <person name="Dear P."/>
            <person name="Doerig C."/>
            <person name="Gruber A."/>
            <person name="Parkinson J."/>
            <person name="Shirley M."/>
            <person name="Wan K.L."/>
            <person name="Berriman M."/>
            <person name="Tomley F."/>
            <person name="Pain A."/>
        </authorList>
    </citation>
    <scope>NUCLEOTIDE SEQUENCE [LARGE SCALE GENOMIC DNA]</scope>
    <source>
        <strain evidence="11">Houghton</strain>
    </source>
</reference>
<dbReference type="InterPro" id="IPR014001">
    <property type="entry name" value="Helicase_ATP-bd"/>
</dbReference>
<dbReference type="SMART" id="SM00487">
    <property type="entry name" value="DEXDc"/>
    <property type="match status" value="1"/>
</dbReference>
<dbReference type="SMART" id="SM00490">
    <property type="entry name" value="HELICc"/>
    <property type="match status" value="1"/>
</dbReference>
<feature type="domain" description="DEAD-box RNA helicase Q" evidence="10">
    <location>
        <begin position="427"/>
        <end position="455"/>
    </location>
</feature>
<dbReference type="GeneID" id="25381262"/>
<dbReference type="RefSeq" id="XP_013357285.1">
    <property type="nucleotide sequence ID" value="XM_013501831.1"/>
</dbReference>
<evidence type="ECO:0000256" key="3">
    <source>
        <dbReference type="ARBA" id="ARBA00022801"/>
    </source>
</evidence>
<dbReference type="OrthoDB" id="196131at2759"/>
<accession>U6KEN6</accession>
<dbReference type="GO" id="GO:0003676">
    <property type="term" value="F:nucleic acid binding"/>
    <property type="evidence" value="ECO:0007669"/>
    <property type="project" value="InterPro"/>
</dbReference>
<feature type="compositionally biased region" description="Low complexity" evidence="7">
    <location>
        <begin position="163"/>
        <end position="178"/>
    </location>
</feature>
<evidence type="ECO:0000259" key="9">
    <source>
        <dbReference type="PROSITE" id="PS51194"/>
    </source>
</evidence>
<reference evidence="11" key="2">
    <citation type="submission" date="2013-10" db="EMBL/GenBank/DDBJ databases">
        <authorList>
            <person name="Aslett M."/>
        </authorList>
    </citation>
    <scope>NUCLEOTIDE SEQUENCE [LARGE SCALE GENOMIC DNA]</scope>
    <source>
        <strain evidence="11">Houghton</strain>
    </source>
</reference>
<feature type="domain" description="Helicase C-terminal" evidence="9">
    <location>
        <begin position="725"/>
        <end position="886"/>
    </location>
</feature>
<dbReference type="PROSITE" id="PS51195">
    <property type="entry name" value="Q_MOTIF"/>
    <property type="match status" value="1"/>
</dbReference>
<feature type="region of interest" description="Disordered" evidence="7">
    <location>
        <begin position="511"/>
        <end position="562"/>
    </location>
</feature>
<dbReference type="CDD" id="cd18787">
    <property type="entry name" value="SF2_C_DEAD"/>
    <property type="match status" value="1"/>
</dbReference>
<dbReference type="InterPro" id="IPR000629">
    <property type="entry name" value="RNA-helicase_DEAD-box_CS"/>
</dbReference>
<evidence type="ECO:0000259" key="8">
    <source>
        <dbReference type="PROSITE" id="PS51192"/>
    </source>
</evidence>
<dbReference type="EC" id="3.6.4.13" evidence="1"/>
<feature type="region of interest" description="Disordered" evidence="7">
    <location>
        <begin position="278"/>
        <end position="349"/>
    </location>
</feature>
<dbReference type="PROSITE" id="PS51194">
    <property type="entry name" value="HELICASE_CTER"/>
    <property type="match status" value="1"/>
</dbReference>
<evidence type="ECO:0000256" key="4">
    <source>
        <dbReference type="ARBA" id="ARBA00022806"/>
    </source>
</evidence>
<dbReference type="VEuPathDB" id="ToxoDB:EMH_0067120"/>
<dbReference type="InterPro" id="IPR014014">
    <property type="entry name" value="RNA_helicase_DEAD_Q_motif"/>
</dbReference>
<evidence type="ECO:0000313" key="12">
    <source>
        <dbReference type="Proteomes" id="UP000030744"/>
    </source>
</evidence>
<evidence type="ECO:0000256" key="2">
    <source>
        <dbReference type="ARBA" id="ARBA00022741"/>
    </source>
</evidence>
<dbReference type="PROSITE" id="PS51192">
    <property type="entry name" value="HELICASE_ATP_BIND_1"/>
    <property type="match status" value="1"/>
</dbReference>
<dbReference type="GO" id="GO:0016787">
    <property type="term" value="F:hydrolase activity"/>
    <property type="evidence" value="ECO:0007669"/>
    <property type="project" value="UniProtKB-KW"/>
</dbReference>
<sequence length="1360" mass="145419">MKPPKPMSRNRLKKHQQALLLKQLQHKTSEAAPEAKEDADMLDAFMSALEAEAKEELSAAKAEGEGQVEALECISGRSSEPPRPQSISLEEISRWQEVEAAYLPPGAVAKSATGATAAAAPATSAAPAATAAPAAAAEPAAAAGAAAAPVPAKASTGDVKVEGTTEGAVGGSSAAAAAPPMPDVSKVKREPAAGTADASPASAAEPAAAGPSAAAAPGAATAPSTSGTGHAGVKAEGGEAPAATPAAAETPAATTEADAVDPEEAKYHEIFLEALRKGRLKGRPGSGEGASDKGKGSASKDDDAEEEEVLLYSDHEEAEEEAAQVAETAAEAAEGAASGKGKNDDENETQAKEQLANLSYFDLVKRVGLKKELPLVDHASCKFPPIKKNLYVQVKELTDLKDHEVEAIRKTNGNIKVRGKQCPRPVSSFHQCGLPEKILRHLELRGFEKPFPVQSQCIPILMCGRDLIAVAETGSGKTLAYALPLVRHVLSVKRQYKEYLAKQKEEKLLSLQQQEEQQQQKSATEGQADAAAPTANTASDPKGGQRGKRPAADNEDKDRYRKNEKGERMLIYGNFKEGMIGLVIAPTRELSLQISKEVSRLCKLVDLNVASLYGGAGIGGQLGQVRRGVDVVVGTPGRLIDVLTLNSCKFTSLKRVTFVVLDEADRMFDYGFEPQISSILRSTRLDRQTCLFSATFPSHIESLARRILYKPVEVVVGEKGRTAAKVQQYVEVMDEERKFYRLLQLLGDWQDYGSIIVFVNKQIEADELFAELLKYGYQALVLHGGQDQTDREFTIQEFKDGTKTLLIATSVAARGLDVPSVVLVINFCCPSHIEDYVHRIGRTGRAGNIGVSYTFITPQEADKAEELEGALIQSGQNVPPSLAALSSEFRVQCNMGLAQKTKRGGFGGKGFTFSITEKSRQQQQMQQAKKELSGANDFDEVEEVELLLQRDDFLPPPPNNTQLALTNTMSTMDAAMAAATAAAAAKGGAASTPGSLQSAVEAAAAKAALLAKHQLAGGDTVTQPASSTEGVARVKLIAKILKLQDAELAKRPPSTPPAPPPGLPPPGSEKTKLTADQQKRLLVMRMRPLGDVGWIVLWTTWEIVHPFGKYSQRLFHLVDFMLQQALKGLPEADRGQYRDKLRESYKKHLSPRPKVQQKAAPGMQLALATSITGQALPKEKDPFMDAAAEALSILKQGTTASSGQLQAALDKIKAFSDSAELAAAISSVSAPSNPTLGKVPGLSEKGFVCPETGNFVDELEINDYPQVARYKITQKELMSRIMEETGAVLYVKGQHVEPALKHRTQLAPGVKFLHVEIIAPTPIQVQRARHAVYELVESIALKSLNLTTSQRQAVGRYSVV</sequence>
<dbReference type="Pfam" id="PF00270">
    <property type="entry name" value="DEAD"/>
    <property type="match status" value="1"/>
</dbReference>
<dbReference type="GO" id="GO:0003724">
    <property type="term" value="F:RNA helicase activity"/>
    <property type="evidence" value="ECO:0007669"/>
    <property type="project" value="UniProtKB-EC"/>
</dbReference>
<dbReference type="Proteomes" id="UP000030744">
    <property type="component" value="Unassembled WGS sequence"/>
</dbReference>
<keyword evidence="5" id="KW-0067">ATP-binding</keyword>
<gene>
    <name evidence="11" type="ORF">EMH_0067120</name>
</gene>